<accession>A0AAW1MHT3</accession>
<comment type="caution">
    <text evidence="4">The sequence shown here is derived from an EMBL/GenBank/DDBJ whole genome shotgun (WGS) entry which is preliminary data.</text>
</comment>
<proteinExistence type="predicted"/>
<reference evidence="4 5" key="1">
    <citation type="journal article" date="2024" name="BMC Genomics">
        <title>De novo assembly and annotation of Popillia japonica's genome with initial clues to its potential as an invasive pest.</title>
        <authorList>
            <person name="Cucini C."/>
            <person name="Boschi S."/>
            <person name="Funari R."/>
            <person name="Cardaioli E."/>
            <person name="Iannotti N."/>
            <person name="Marturano G."/>
            <person name="Paoli F."/>
            <person name="Bruttini M."/>
            <person name="Carapelli A."/>
            <person name="Frati F."/>
            <person name="Nardi F."/>
        </authorList>
    </citation>
    <scope>NUCLEOTIDE SEQUENCE [LARGE SCALE GENOMIC DNA]</scope>
    <source>
        <strain evidence="4">DMR45628</strain>
    </source>
</reference>
<dbReference type="GO" id="GO:0005615">
    <property type="term" value="C:extracellular space"/>
    <property type="evidence" value="ECO:0007669"/>
    <property type="project" value="TreeGrafter"/>
</dbReference>
<dbReference type="Pfam" id="PF00379">
    <property type="entry name" value="Chitin_bind_4"/>
    <property type="match status" value="1"/>
</dbReference>
<evidence type="ECO:0000313" key="5">
    <source>
        <dbReference type="Proteomes" id="UP001458880"/>
    </source>
</evidence>
<keyword evidence="5" id="KW-1185">Reference proteome</keyword>
<dbReference type="EMBL" id="JASPKY010000047">
    <property type="protein sequence ID" value="KAK9745546.1"/>
    <property type="molecule type" value="Genomic_DNA"/>
</dbReference>
<feature type="signal peptide" evidence="3">
    <location>
        <begin position="1"/>
        <end position="18"/>
    </location>
</feature>
<evidence type="ECO:0000256" key="2">
    <source>
        <dbReference type="PROSITE-ProRule" id="PRU00497"/>
    </source>
</evidence>
<dbReference type="GO" id="GO:0031012">
    <property type="term" value="C:extracellular matrix"/>
    <property type="evidence" value="ECO:0007669"/>
    <property type="project" value="TreeGrafter"/>
</dbReference>
<dbReference type="InterPro" id="IPR031311">
    <property type="entry name" value="CHIT_BIND_RR_consensus"/>
</dbReference>
<evidence type="ECO:0000313" key="4">
    <source>
        <dbReference type="EMBL" id="KAK9745546.1"/>
    </source>
</evidence>
<evidence type="ECO:0000256" key="1">
    <source>
        <dbReference type="ARBA" id="ARBA00022460"/>
    </source>
</evidence>
<dbReference type="PANTHER" id="PTHR12236">
    <property type="entry name" value="STRUCTURAL CONTITUENT OF CUTICLE"/>
    <property type="match status" value="1"/>
</dbReference>
<protein>
    <submittedName>
        <fullName evidence="4">Insect cuticle protein</fullName>
    </submittedName>
</protein>
<gene>
    <name evidence="4" type="ORF">QE152_g6801</name>
</gene>
<dbReference type="PROSITE" id="PS51155">
    <property type="entry name" value="CHIT_BIND_RR_2"/>
    <property type="match status" value="1"/>
</dbReference>
<keyword evidence="3" id="KW-0732">Signal</keyword>
<dbReference type="PANTHER" id="PTHR12236:SF75">
    <property type="entry name" value="CUTICULAR PROTEIN 62BB, ISOFORM A"/>
    <property type="match status" value="1"/>
</dbReference>
<dbReference type="PRINTS" id="PR00947">
    <property type="entry name" value="CUTICLE"/>
</dbReference>
<dbReference type="Proteomes" id="UP001458880">
    <property type="component" value="Unassembled WGS sequence"/>
</dbReference>
<dbReference type="AlphaFoldDB" id="A0AAW1MHT3"/>
<feature type="chain" id="PRO_5043519832" evidence="3">
    <location>
        <begin position="19"/>
        <end position="187"/>
    </location>
</feature>
<dbReference type="PROSITE" id="PS00233">
    <property type="entry name" value="CHIT_BIND_RR_1"/>
    <property type="match status" value="1"/>
</dbReference>
<dbReference type="InterPro" id="IPR051217">
    <property type="entry name" value="Insect_Cuticle_Struc_Prot"/>
</dbReference>
<evidence type="ECO:0000256" key="3">
    <source>
        <dbReference type="SAM" id="SignalP"/>
    </source>
</evidence>
<dbReference type="InterPro" id="IPR000618">
    <property type="entry name" value="Insect_cuticle"/>
</dbReference>
<organism evidence="4 5">
    <name type="scientific">Popillia japonica</name>
    <name type="common">Japanese beetle</name>
    <dbReference type="NCBI Taxonomy" id="7064"/>
    <lineage>
        <taxon>Eukaryota</taxon>
        <taxon>Metazoa</taxon>
        <taxon>Ecdysozoa</taxon>
        <taxon>Arthropoda</taxon>
        <taxon>Hexapoda</taxon>
        <taxon>Insecta</taxon>
        <taxon>Pterygota</taxon>
        <taxon>Neoptera</taxon>
        <taxon>Endopterygota</taxon>
        <taxon>Coleoptera</taxon>
        <taxon>Polyphaga</taxon>
        <taxon>Scarabaeiformia</taxon>
        <taxon>Scarabaeidae</taxon>
        <taxon>Rutelinae</taxon>
        <taxon>Popillia</taxon>
    </lineage>
</organism>
<dbReference type="GO" id="GO:0042302">
    <property type="term" value="F:structural constituent of cuticle"/>
    <property type="evidence" value="ECO:0007669"/>
    <property type="project" value="UniProtKB-UniRule"/>
</dbReference>
<name>A0AAW1MHT3_POPJA</name>
<keyword evidence="1 2" id="KW-0193">Cuticle</keyword>
<sequence length="187" mass="19467">MGYKTIIFVCAIVAAANAGIIGSPYSAPAYGVPVAKVAAAPVYSAPVAKIAAPAYAKVAVPEPYDPHPQYNYAYEINDQHTGDVKSQQEWRDGDVVKGYYSLIEPDGTKRTVEYEADPHNGFNAVVHREHGAGPVVAKVAAPVAYAAPVAKVAAPVAYAAPIAKVAAPLAYAAPVAKVAAPYYGGYH</sequence>